<dbReference type="PROSITE" id="PS50086">
    <property type="entry name" value="TBC_RABGAP"/>
    <property type="match status" value="1"/>
</dbReference>
<dbReference type="Gene3D" id="1.10.472.80">
    <property type="entry name" value="Ypt/Rab-GAP domain of gyp1p, domain 3"/>
    <property type="match status" value="1"/>
</dbReference>
<dbReference type="PANTHER" id="PTHR22957:SF657">
    <property type="entry name" value="PH DOMAIN-CONTAINING PROTEIN"/>
    <property type="match status" value="1"/>
</dbReference>
<feature type="domain" description="Rab-GAP TBC" evidence="1">
    <location>
        <begin position="1"/>
        <end position="198"/>
    </location>
</feature>
<reference evidence="2" key="1">
    <citation type="submission" date="2022-11" db="EMBL/GenBank/DDBJ databases">
        <authorList>
            <person name="Morgan W.R."/>
            <person name="Tartar A."/>
        </authorList>
    </citation>
    <scope>NUCLEOTIDE SEQUENCE</scope>
    <source>
        <strain evidence="2">ARSEF 373</strain>
    </source>
</reference>
<dbReference type="GO" id="GO:0005096">
    <property type="term" value="F:GTPase activator activity"/>
    <property type="evidence" value="ECO:0007669"/>
    <property type="project" value="TreeGrafter"/>
</dbReference>
<evidence type="ECO:0000313" key="2">
    <source>
        <dbReference type="EMBL" id="DBA00305.1"/>
    </source>
</evidence>
<sequence>MMLKSSVSFNQYVQRSATLLSPEFEEDQRQIDLDVPRAVLSICDFVLGHAVSSEDNVPSELVEPIMPRIRNVLVAFSVRNPSVGYVQGHADVVCFLLGKGTATCDEEQAFWLYVCVMERVFPHDFFARSPRLHGFHVPCGYNNLSFGSCLCCLVVMPTQIDLLLVCSLLACKWFVSLWVGELSTDVLVQVWDTMLTEPSGSVFHLLLGLEMFSLTLDDAKDRFHTTPDEFNSSLVYKLVQTKARGIAHVDARRILANAQTLYGINEEALEDMRSNVRREPRLRHAELVVLGRHTHFSMVELARFHDEFLFLRYFSKTCDRNKLRGLRLEHFEGVIARHFPCSLMQVRMLLAVLRLASAGILTNSGNAQILSTMSRGSPEERLQLLFRCSGITDDGNFPDALGSISALSGEIQYCISALLGKQV</sequence>
<protein>
    <recommendedName>
        <fullName evidence="1">Rab-GAP TBC domain-containing protein</fullName>
    </recommendedName>
</protein>
<dbReference type="EMBL" id="DAKRPA010000066">
    <property type="protein sequence ID" value="DBA00305.1"/>
    <property type="molecule type" value="Genomic_DNA"/>
</dbReference>
<dbReference type="InterPro" id="IPR035969">
    <property type="entry name" value="Rab-GAP_TBC_sf"/>
</dbReference>
<evidence type="ECO:0000259" key="1">
    <source>
        <dbReference type="PROSITE" id="PS50086"/>
    </source>
</evidence>
<keyword evidence="3" id="KW-1185">Reference proteome</keyword>
<name>A0AAV2Z6M4_9STRA</name>
<dbReference type="Gene3D" id="1.10.8.270">
    <property type="entry name" value="putative rabgap domain of human tbc1 domain family member 14 like domains"/>
    <property type="match status" value="1"/>
</dbReference>
<reference evidence="2" key="2">
    <citation type="journal article" date="2023" name="Microbiol Resour">
        <title>Decontamination and Annotation of the Draft Genome Sequence of the Oomycete Lagenidium giganteum ARSEF 373.</title>
        <authorList>
            <person name="Morgan W.R."/>
            <person name="Tartar A."/>
        </authorList>
    </citation>
    <scope>NUCLEOTIDE SEQUENCE</scope>
    <source>
        <strain evidence="2">ARSEF 373</strain>
    </source>
</reference>
<accession>A0AAV2Z6M4</accession>
<proteinExistence type="predicted"/>
<dbReference type="SMART" id="SM00164">
    <property type="entry name" value="TBC"/>
    <property type="match status" value="1"/>
</dbReference>
<dbReference type="InterPro" id="IPR000195">
    <property type="entry name" value="Rab-GAP-TBC_dom"/>
</dbReference>
<gene>
    <name evidence="2" type="ORF">N0F65_001500</name>
</gene>
<dbReference type="Pfam" id="PF00566">
    <property type="entry name" value="RabGAP-TBC"/>
    <property type="match status" value="1"/>
</dbReference>
<dbReference type="PANTHER" id="PTHR22957">
    <property type="entry name" value="TBC1 DOMAIN FAMILY MEMBER GTPASE-ACTIVATING PROTEIN"/>
    <property type="match status" value="1"/>
</dbReference>
<organism evidence="2 3">
    <name type="scientific">Lagenidium giganteum</name>
    <dbReference type="NCBI Taxonomy" id="4803"/>
    <lineage>
        <taxon>Eukaryota</taxon>
        <taxon>Sar</taxon>
        <taxon>Stramenopiles</taxon>
        <taxon>Oomycota</taxon>
        <taxon>Peronosporomycetes</taxon>
        <taxon>Pythiales</taxon>
        <taxon>Pythiaceae</taxon>
    </lineage>
</organism>
<comment type="caution">
    <text evidence="2">The sequence shown here is derived from an EMBL/GenBank/DDBJ whole genome shotgun (WGS) entry which is preliminary data.</text>
</comment>
<dbReference type="Proteomes" id="UP001146120">
    <property type="component" value="Unassembled WGS sequence"/>
</dbReference>
<evidence type="ECO:0000313" key="3">
    <source>
        <dbReference type="Proteomes" id="UP001146120"/>
    </source>
</evidence>
<dbReference type="AlphaFoldDB" id="A0AAV2Z6M4"/>
<dbReference type="SUPFAM" id="SSF47923">
    <property type="entry name" value="Ypt/Rab-GAP domain of gyp1p"/>
    <property type="match status" value="2"/>
</dbReference>